<gene>
    <name evidence="3" type="ORF">EMQ25_02265</name>
</gene>
<dbReference type="OrthoDB" id="7375033at2"/>
<dbReference type="PANTHER" id="PTHR42928">
    <property type="entry name" value="TRICARBOXYLATE-BINDING PROTEIN"/>
    <property type="match status" value="1"/>
</dbReference>
<evidence type="ECO:0000256" key="2">
    <source>
        <dbReference type="SAM" id="SignalP"/>
    </source>
</evidence>
<dbReference type="InterPro" id="IPR005064">
    <property type="entry name" value="BUG"/>
</dbReference>
<dbReference type="SUPFAM" id="SSF53850">
    <property type="entry name" value="Periplasmic binding protein-like II"/>
    <property type="match status" value="1"/>
</dbReference>
<protein>
    <submittedName>
        <fullName evidence="3">Tripartite tricarboxylate transporter substrate binding protein</fullName>
    </submittedName>
</protein>
<name>A0A433XLA3_9HYPH</name>
<comment type="similarity">
    <text evidence="1">Belongs to the UPF0065 (bug) family.</text>
</comment>
<sequence length="326" mass="33645">MRLSRRTLLAGIAGAALASAIGSGPAAAQSWPEPGRTITAIVPFTAGGGTDAFARRITPKMSEALGVPIEVVNRPGASSQIGMTELANAAPDGYTIGFQIFPTSLAYLDPERQSAYTRDSFTPIGPAFVVESVLAVRTDSQFETLGQLVEHATANPGVLTAATPGVLSTGHLAAIGFEQATGVDFALVNFQGGGPSVTATLGGHVAVGFFAMNELLPQLESRGGQLRALAVLSDQDNPYEVPTAVSQGFDVPSYAPDVGIVAPAGIPAEAQAALSEALKAALEDPEIIAAAADTGNSIGWESPEDYTARWIEAEERYAPLIELAKQ</sequence>
<dbReference type="InterPro" id="IPR006311">
    <property type="entry name" value="TAT_signal"/>
</dbReference>
<dbReference type="CDD" id="cd07012">
    <property type="entry name" value="PBP2_Bug_TTT"/>
    <property type="match status" value="1"/>
</dbReference>
<feature type="chain" id="PRO_5019174186" evidence="2">
    <location>
        <begin position="29"/>
        <end position="326"/>
    </location>
</feature>
<evidence type="ECO:0000313" key="4">
    <source>
        <dbReference type="Proteomes" id="UP000281547"/>
    </source>
</evidence>
<dbReference type="AlphaFoldDB" id="A0A433XLA3"/>
<evidence type="ECO:0000313" key="3">
    <source>
        <dbReference type="EMBL" id="RUT34804.1"/>
    </source>
</evidence>
<dbReference type="Proteomes" id="UP000281547">
    <property type="component" value="Unassembled WGS sequence"/>
</dbReference>
<comment type="caution">
    <text evidence="3">The sequence shown here is derived from an EMBL/GenBank/DDBJ whole genome shotgun (WGS) entry which is preliminary data.</text>
</comment>
<dbReference type="Gene3D" id="3.40.190.10">
    <property type="entry name" value="Periplasmic binding protein-like II"/>
    <property type="match status" value="1"/>
</dbReference>
<reference evidence="3 4" key="1">
    <citation type="journal article" date="2016" name="Int. J. Syst. Evol. Microbiol.">
        <title>Arsenicitalea aurantiaca gen. nov., sp. nov., a new member of the family Hyphomicrobiaceae, isolated from high-arsenic sediment.</title>
        <authorList>
            <person name="Mu Y."/>
            <person name="Zhou L."/>
            <person name="Zeng X.C."/>
            <person name="Liu L."/>
            <person name="Pan Y."/>
            <person name="Chen X."/>
            <person name="Wang J."/>
            <person name="Li S."/>
            <person name="Li W.J."/>
            <person name="Wang Y."/>
        </authorList>
    </citation>
    <scope>NUCLEOTIDE SEQUENCE [LARGE SCALE GENOMIC DNA]</scope>
    <source>
        <strain evidence="3 4">42-50</strain>
    </source>
</reference>
<dbReference type="RefSeq" id="WP_127186923.1">
    <property type="nucleotide sequence ID" value="NZ_RZNJ01000001.1"/>
</dbReference>
<dbReference type="PIRSF" id="PIRSF017082">
    <property type="entry name" value="YflP"/>
    <property type="match status" value="1"/>
</dbReference>
<feature type="signal peptide" evidence="2">
    <location>
        <begin position="1"/>
        <end position="28"/>
    </location>
</feature>
<dbReference type="Pfam" id="PF03401">
    <property type="entry name" value="TctC"/>
    <property type="match status" value="1"/>
</dbReference>
<dbReference type="PANTHER" id="PTHR42928:SF5">
    <property type="entry name" value="BLR1237 PROTEIN"/>
    <property type="match status" value="1"/>
</dbReference>
<dbReference type="PROSITE" id="PS51318">
    <property type="entry name" value="TAT"/>
    <property type="match status" value="1"/>
</dbReference>
<keyword evidence="4" id="KW-1185">Reference proteome</keyword>
<proteinExistence type="inferred from homology"/>
<organism evidence="3 4">
    <name type="scientific">Arsenicitalea aurantiaca</name>
    <dbReference type="NCBI Taxonomy" id="1783274"/>
    <lineage>
        <taxon>Bacteria</taxon>
        <taxon>Pseudomonadati</taxon>
        <taxon>Pseudomonadota</taxon>
        <taxon>Alphaproteobacteria</taxon>
        <taxon>Hyphomicrobiales</taxon>
        <taxon>Devosiaceae</taxon>
        <taxon>Arsenicitalea</taxon>
    </lineage>
</organism>
<dbReference type="EMBL" id="RZNJ01000001">
    <property type="protein sequence ID" value="RUT34804.1"/>
    <property type="molecule type" value="Genomic_DNA"/>
</dbReference>
<dbReference type="InterPro" id="IPR042100">
    <property type="entry name" value="Bug_dom1"/>
</dbReference>
<keyword evidence="2" id="KW-0732">Signal</keyword>
<accession>A0A433XLA3</accession>
<dbReference type="Gene3D" id="3.40.190.150">
    <property type="entry name" value="Bordetella uptake gene, domain 1"/>
    <property type="match status" value="1"/>
</dbReference>
<evidence type="ECO:0000256" key="1">
    <source>
        <dbReference type="ARBA" id="ARBA00006987"/>
    </source>
</evidence>